<evidence type="ECO:0000313" key="2">
    <source>
        <dbReference type="EMBL" id="MBF9073298.1"/>
    </source>
</evidence>
<dbReference type="AlphaFoldDB" id="A0A931BFQ7"/>
<dbReference type="InterPro" id="IPR042099">
    <property type="entry name" value="ANL_N_sf"/>
</dbReference>
<dbReference type="SUPFAM" id="SSF56801">
    <property type="entry name" value="Acetyl-CoA synthetase-like"/>
    <property type="match status" value="1"/>
</dbReference>
<reference evidence="2" key="1">
    <citation type="submission" date="2020-11" db="EMBL/GenBank/DDBJ databases">
        <title>Isolation and identification of active actinomycetes.</title>
        <authorList>
            <person name="Yu B."/>
        </authorList>
    </citation>
    <scope>NUCLEOTIDE SEQUENCE</scope>
    <source>
        <strain evidence="2">NEAU-YB345</strain>
    </source>
</reference>
<dbReference type="PANTHER" id="PTHR43845:SF1">
    <property type="entry name" value="BLR5969 PROTEIN"/>
    <property type="match status" value="1"/>
</dbReference>
<dbReference type="InterPro" id="IPR045851">
    <property type="entry name" value="AMP-bd_C_sf"/>
</dbReference>
<evidence type="ECO:0000313" key="3">
    <source>
        <dbReference type="Proteomes" id="UP000657385"/>
    </source>
</evidence>
<protein>
    <submittedName>
        <fullName evidence="2">Phenylacetate--CoA ligase family protein</fullName>
    </submittedName>
</protein>
<proteinExistence type="predicted"/>
<feature type="region of interest" description="Disordered" evidence="1">
    <location>
        <begin position="297"/>
        <end position="317"/>
    </location>
</feature>
<evidence type="ECO:0000256" key="1">
    <source>
        <dbReference type="SAM" id="MobiDB-lite"/>
    </source>
</evidence>
<dbReference type="PANTHER" id="PTHR43845">
    <property type="entry name" value="BLR5969 PROTEIN"/>
    <property type="match status" value="1"/>
</dbReference>
<dbReference type="Proteomes" id="UP000657385">
    <property type="component" value="Unassembled WGS sequence"/>
</dbReference>
<dbReference type="GO" id="GO:0016874">
    <property type="term" value="F:ligase activity"/>
    <property type="evidence" value="ECO:0007669"/>
    <property type="project" value="UniProtKB-KW"/>
</dbReference>
<dbReference type="Gene3D" id="3.30.300.30">
    <property type="match status" value="1"/>
</dbReference>
<sequence length="662" mass="71730">MRYFPTDLLLAVEHAECDLAAVPDSALARLLDGAGLTGLSRFFDSVQLGAGLDELFGGLSQYPWQSVVDGNDVYELTPVGTVVLDDHRAGNTLRGLLLGWATGNKVVIRTERADFWRELVALLRRAEVPLPEAEILGPQADVAGSPVRVPDLLPVLPGNATLPGWFDAELYATDETAATVEPAGATVLRTRLTGELAGAAESAVQDDPLAATVLIGDCRAEWTHGLSHRVYWRGTTLSAARGMDAEEQQPRLDAKLRYLVQQARHTPYYRDLPRVGGLSELGSLPILDKAALDAHSLPTSRDLSSPGPRTGEVLRSGASSGAPRYIAYSRTDWENMIREAAPLFYAMGLAPGDRLINTLYGGGLYGGLSTTLCELSRMPLECYSTAQNVSVDDILMLCQSFSANALLGLPVLIMPLLREAKARRPQLRIQKVLYGGTAMSESDKSWLREQLGTEVITSVLAANDGAQLGYQCDALGGTLHHVNPDYNLIEVVDENGAPVAPGECGELLITTLQKFEGPLIRYRIGDLGRIVEQDCACGVSGQVLEYLGRADGLIKVKGATVTHTEVVESLARYQPSQVQLVVESNEGRESIAIRIESSQPLDVREVREHLMSEIKTLDSDHRFDGSLDVFEFTVEHCPEGGIERNAVSGKIKTVIDRRLVTA</sequence>
<gene>
    <name evidence="2" type="ORF">I2501_35325</name>
</gene>
<comment type="caution">
    <text evidence="2">The sequence shown here is derived from an EMBL/GenBank/DDBJ whole genome shotgun (WGS) entry which is preliminary data.</text>
</comment>
<accession>A0A931BFQ7</accession>
<dbReference type="Gene3D" id="3.40.50.12780">
    <property type="entry name" value="N-terminal domain of ligase-like"/>
    <property type="match status" value="1"/>
</dbReference>
<dbReference type="RefSeq" id="WP_196198275.1">
    <property type="nucleotide sequence ID" value="NZ_JADPRT010000021.1"/>
</dbReference>
<name>A0A931BFQ7_9ACTN</name>
<organism evidence="2 3">
    <name type="scientific">Streptacidiphilus fuscans</name>
    <dbReference type="NCBI Taxonomy" id="2789292"/>
    <lineage>
        <taxon>Bacteria</taxon>
        <taxon>Bacillati</taxon>
        <taxon>Actinomycetota</taxon>
        <taxon>Actinomycetes</taxon>
        <taxon>Kitasatosporales</taxon>
        <taxon>Streptomycetaceae</taxon>
        <taxon>Streptacidiphilus</taxon>
    </lineage>
</organism>
<keyword evidence="2" id="KW-0436">Ligase</keyword>
<dbReference type="EMBL" id="JADPRT010000021">
    <property type="protein sequence ID" value="MBF9073298.1"/>
    <property type="molecule type" value="Genomic_DNA"/>
</dbReference>
<keyword evidence="3" id="KW-1185">Reference proteome</keyword>